<keyword evidence="1" id="KW-0472">Membrane</keyword>
<reference evidence="3" key="1">
    <citation type="journal article" date="2019" name="Int. J. Syst. Evol. Microbiol.">
        <title>The Global Catalogue of Microorganisms (GCM) 10K type strain sequencing project: providing services to taxonomists for standard genome sequencing and annotation.</title>
        <authorList>
            <consortium name="The Broad Institute Genomics Platform"/>
            <consortium name="The Broad Institute Genome Sequencing Center for Infectious Disease"/>
            <person name="Wu L."/>
            <person name="Ma J."/>
        </authorList>
    </citation>
    <scope>NUCLEOTIDE SEQUENCE [LARGE SCALE GENOMIC DNA]</scope>
    <source>
        <strain evidence="3">JCM 16961</strain>
    </source>
</reference>
<evidence type="ECO:0000313" key="2">
    <source>
        <dbReference type="EMBL" id="GAA3708303.1"/>
    </source>
</evidence>
<feature type="transmembrane region" description="Helical" evidence="1">
    <location>
        <begin position="167"/>
        <end position="191"/>
    </location>
</feature>
<name>A0ABP7DQY2_9MICC</name>
<evidence type="ECO:0000256" key="1">
    <source>
        <dbReference type="SAM" id="Phobius"/>
    </source>
</evidence>
<dbReference type="Proteomes" id="UP001501536">
    <property type="component" value="Unassembled WGS sequence"/>
</dbReference>
<keyword evidence="3" id="KW-1185">Reference proteome</keyword>
<gene>
    <name evidence="2" type="ORF">GCM10022377_22660</name>
</gene>
<dbReference type="RefSeq" id="WP_344884498.1">
    <property type="nucleotide sequence ID" value="NZ_BAABCJ010000005.1"/>
</dbReference>
<organism evidence="2 3">
    <name type="scientific">Zhihengliuella alba</name>
    <dbReference type="NCBI Taxonomy" id="547018"/>
    <lineage>
        <taxon>Bacteria</taxon>
        <taxon>Bacillati</taxon>
        <taxon>Actinomycetota</taxon>
        <taxon>Actinomycetes</taxon>
        <taxon>Micrococcales</taxon>
        <taxon>Micrococcaceae</taxon>
        <taxon>Zhihengliuella</taxon>
    </lineage>
</organism>
<feature type="transmembrane region" description="Helical" evidence="1">
    <location>
        <begin position="92"/>
        <end position="111"/>
    </location>
</feature>
<feature type="transmembrane region" description="Helical" evidence="1">
    <location>
        <begin position="136"/>
        <end position="155"/>
    </location>
</feature>
<accession>A0ABP7DQY2</accession>
<sequence length="196" mass="20771">MDEQDEQNSAGHFLRGALWVLQAIAATALLALAGVYSGLNLAPPRGMLETVPVGYDSLQQGPGSNWWPYLAILAAAIASTVLVAYRGPFRGIGQVAGALWLLFNLHIWSSINVEGIGSSIDICGGDGCHEEVVEQVMLVLPVLAGALAMIVSGIFARWMHWGVRMAFPVAVFLGATVLQIATWDSVIVPFLGMALG</sequence>
<keyword evidence="1" id="KW-0812">Transmembrane</keyword>
<feature type="transmembrane region" description="Helical" evidence="1">
    <location>
        <begin position="17"/>
        <end position="39"/>
    </location>
</feature>
<keyword evidence="1" id="KW-1133">Transmembrane helix</keyword>
<evidence type="ECO:0000313" key="3">
    <source>
        <dbReference type="Proteomes" id="UP001501536"/>
    </source>
</evidence>
<dbReference type="EMBL" id="BAABCJ010000005">
    <property type="protein sequence ID" value="GAA3708303.1"/>
    <property type="molecule type" value="Genomic_DNA"/>
</dbReference>
<feature type="transmembrane region" description="Helical" evidence="1">
    <location>
        <begin position="66"/>
        <end position="85"/>
    </location>
</feature>
<comment type="caution">
    <text evidence="2">The sequence shown here is derived from an EMBL/GenBank/DDBJ whole genome shotgun (WGS) entry which is preliminary data.</text>
</comment>
<evidence type="ECO:0008006" key="4">
    <source>
        <dbReference type="Google" id="ProtNLM"/>
    </source>
</evidence>
<proteinExistence type="predicted"/>
<protein>
    <recommendedName>
        <fullName evidence="4">Tryptophan-rich sensory protein</fullName>
    </recommendedName>
</protein>